<dbReference type="GO" id="GO:0015035">
    <property type="term" value="F:protein-disulfide reductase activity"/>
    <property type="evidence" value="ECO:0007669"/>
    <property type="project" value="TreeGrafter"/>
</dbReference>
<dbReference type="SUPFAM" id="SSF52833">
    <property type="entry name" value="Thioredoxin-like"/>
    <property type="match status" value="1"/>
</dbReference>
<dbReference type="STRING" id="1817758.A2150_07940"/>
<dbReference type="InterPro" id="IPR011990">
    <property type="entry name" value="TPR-like_helical_dom_sf"/>
</dbReference>
<reference evidence="2 3" key="1">
    <citation type="journal article" date="2016" name="Nat. Commun.">
        <title>Thousands of microbial genomes shed light on interconnected biogeochemical processes in an aquifer system.</title>
        <authorList>
            <person name="Anantharaman K."/>
            <person name="Brown C.T."/>
            <person name="Hug L.A."/>
            <person name="Sharon I."/>
            <person name="Castelle C.J."/>
            <person name="Probst A.J."/>
            <person name="Thomas B.C."/>
            <person name="Singh A."/>
            <person name="Wilkins M.J."/>
            <person name="Karaoz U."/>
            <person name="Brodie E.L."/>
            <person name="Williams K.H."/>
            <person name="Hubbard S.S."/>
            <person name="Banfield J.F."/>
        </authorList>
    </citation>
    <scope>NUCLEOTIDE SEQUENCE [LARGE SCALE GENOMIC DNA]</scope>
</reference>
<dbReference type="CDD" id="cd02947">
    <property type="entry name" value="TRX_family"/>
    <property type="match status" value="1"/>
</dbReference>
<dbReference type="Proteomes" id="UP000177925">
    <property type="component" value="Unassembled WGS sequence"/>
</dbReference>
<dbReference type="Gene3D" id="1.25.40.10">
    <property type="entry name" value="Tetratricopeptide repeat domain"/>
    <property type="match status" value="2"/>
</dbReference>
<dbReference type="SUPFAM" id="SSF48452">
    <property type="entry name" value="TPR-like"/>
    <property type="match status" value="1"/>
</dbReference>
<dbReference type="InterPro" id="IPR036249">
    <property type="entry name" value="Thioredoxin-like_sf"/>
</dbReference>
<organism evidence="2 3">
    <name type="scientific">Candidatus Muproteobacteria bacterium RBG_16_64_11</name>
    <dbReference type="NCBI Taxonomy" id="1817758"/>
    <lineage>
        <taxon>Bacteria</taxon>
        <taxon>Pseudomonadati</taxon>
        <taxon>Pseudomonadota</taxon>
        <taxon>Candidatus Muproteobacteria</taxon>
    </lineage>
</organism>
<accession>A0A1F6TEI1</accession>
<feature type="domain" description="Thioredoxin" evidence="1">
    <location>
        <begin position="1"/>
        <end position="113"/>
    </location>
</feature>
<evidence type="ECO:0000313" key="2">
    <source>
        <dbReference type="EMBL" id="OGI43514.1"/>
    </source>
</evidence>
<dbReference type="EMBL" id="MFSS01000051">
    <property type="protein sequence ID" value="OGI43514.1"/>
    <property type="molecule type" value="Genomic_DNA"/>
</dbReference>
<name>A0A1F6TEI1_9PROT</name>
<comment type="caution">
    <text evidence="2">The sequence shown here is derived from an EMBL/GenBank/DDBJ whole genome shotgun (WGS) entry which is preliminary data.</text>
</comment>
<gene>
    <name evidence="2" type="ORF">A2150_07940</name>
</gene>
<sequence>MAQARYIFDATADNFRNLVLENSERGPVLVNYWSPKAGPCMLLMPRLIELAKAYQGRFLLVMLNTDEFGRLARDHGVTSIPTIKVFRRGKAVDTLHGAESEKRLRALIDKHVASGLRSPHLAALQAFQKGKVEDAVSLAAQAALDHPEDFRIPLDLAKLLVLQGRQHQAHDLLNALPAPAKQNPEIGALLAHLGFILAAQTAPPAETLGAQIAANPGDLEARYRLAAVKLVQNEYTSAMEQLIEIARRDRKFRDDIGRKGLLAIFNILGDEHKLVRYYRGLLQNVVH</sequence>
<dbReference type="PANTHER" id="PTHR45663:SF11">
    <property type="entry name" value="GEO12009P1"/>
    <property type="match status" value="1"/>
</dbReference>
<dbReference type="PROSITE" id="PS51352">
    <property type="entry name" value="THIOREDOXIN_2"/>
    <property type="match status" value="1"/>
</dbReference>
<evidence type="ECO:0000259" key="1">
    <source>
        <dbReference type="PROSITE" id="PS51352"/>
    </source>
</evidence>
<dbReference type="Gene3D" id="3.40.30.10">
    <property type="entry name" value="Glutaredoxin"/>
    <property type="match status" value="1"/>
</dbReference>
<protein>
    <recommendedName>
        <fullName evidence="1">Thioredoxin domain-containing protein</fullName>
    </recommendedName>
</protein>
<dbReference type="GO" id="GO:0005737">
    <property type="term" value="C:cytoplasm"/>
    <property type="evidence" value="ECO:0007669"/>
    <property type="project" value="TreeGrafter"/>
</dbReference>
<dbReference type="PANTHER" id="PTHR45663">
    <property type="entry name" value="GEO12009P1"/>
    <property type="match status" value="1"/>
</dbReference>
<dbReference type="InterPro" id="IPR013766">
    <property type="entry name" value="Thioredoxin_domain"/>
</dbReference>
<evidence type="ECO:0000313" key="3">
    <source>
        <dbReference type="Proteomes" id="UP000177925"/>
    </source>
</evidence>
<dbReference type="GO" id="GO:0006950">
    <property type="term" value="P:response to stress"/>
    <property type="evidence" value="ECO:0007669"/>
    <property type="project" value="UniProtKB-ARBA"/>
</dbReference>
<dbReference type="Pfam" id="PF00085">
    <property type="entry name" value="Thioredoxin"/>
    <property type="match status" value="1"/>
</dbReference>
<dbReference type="Pfam" id="PF14559">
    <property type="entry name" value="TPR_19"/>
    <property type="match status" value="1"/>
</dbReference>
<dbReference type="Pfam" id="PF14561">
    <property type="entry name" value="TPR_20"/>
    <property type="match status" value="1"/>
</dbReference>
<dbReference type="AlphaFoldDB" id="A0A1F6TEI1"/>
<proteinExistence type="predicted"/>